<dbReference type="STRING" id="1759059.ATE48_01630"/>
<evidence type="ECO:0000256" key="1">
    <source>
        <dbReference type="SAM" id="Phobius"/>
    </source>
</evidence>
<reference evidence="3 4" key="1">
    <citation type="submission" date="2015-11" db="EMBL/GenBank/DDBJ databases">
        <title>Whole-Genome Sequence of Candidatus Oderbacter manganicum from the National Park Lower Oder Valley, Germany.</title>
        <authorList>
            <person name="Braun B."/>
            <person name="Liere K."/>
            <person name="Szewzyk U."/>
        </authorList>
    </citation>
    <scope>NUCLEOTIDE SEQUENCE [LARGE SCALE GENOMIC DNA]</scope>
    <source>
        <strain evidence="3 4">OTSz_A_272</strain>
    </source>
</reference>
<accession>A0A1B1ADT6</accession>
<keyword evidence="1" id="KW-0812">Transmembrane</keyword>
<feature type="transmembrane region" description="Helical" evidence="1">
    <location>
        <begin position="174"/>
        <end position="192"/>
    </location>
</feature>
<protein>
    <recommendedName>
        <fullName evidence="2">Acyltransferase 3 domain-containing protein</fullName>
    </recommendedName>
</protein>
<dbReference type="InterPro" id="IPR002656">
    <property type="entry name" value="Acyl_transf_3_dom"/>
</dbReference>
<name>A0A1B1ADT6_9PROT</name>
<dbReference type="InParanoid" id="A0A1B1ADT6"/>
<feature type="transmembrane region" description="Helical" evidence="1">
    <location>
        <begin position="22"/>
        <end position="40"/>
    </location>
</feature>
<feature type="domain" description="Acyltransferase 3" evidence="2">
    <location>
        <begin position="14"/>
        <end position="348"/>
    </location>
</feature>
<keyword evidence="1" id="KW-0472">Membrane</keyword>
<evidence type="ECO:0000259" key="2">
    <source>
        <dbReference type="Pfam" id="PF01757"/>
    </source>
</evidence>
<dbReference type="GO" id="GO:0016747">
    <property type="term" value="F:acyltransferase activity, transferring groups other than amino-acyl groups"/>
    <property type="evidence" value="ECO:0007669"/>
    <property type="project" value="InterPro"/>
</dbReference>
<sequence length="362" mass="39650">MSDAPAPPIESGRNAGLDVARGLLMAWVIIVIHGIFWLGVAPRGPGSLLLFEMPPIFLITGAAYFLGEGAKQGRLKPANYFDFLLRRGVRIYVPYAVYVLSAAVLVSAIKWDGELSLAEGAARLWSWLNPVTRGAGHTWKMLSWHLWFVAPFLLVTALMPVFASARLPAFVKPWMLAVSAGLLVWGLGQFTFPAPLDDQLIKNVVFYSFWAAFGFTLAAMPKRWSVGDYAIVLVFALAGMFAAAWLLPASVTIDMQHNKFPPNAIFFLFSCAWIGVLLICGRLINAGQLNTLAASPLLEPFMRAGYSLYLWQGLAYSLAAYAGGEWGLSIYVVWIAAIVLTVALGLLFAPLERIRLPKRAAK</sequence>
<feature type="transmembrane region" description="Helical" evidence="1">
    <location>
        <begin position="144"/>
        <end position="162"/>
    </location>
</feature>
<feature type="transmembrane region" description="Helical" evidence="1">
    <location>
        <begin position="328"/>
        <end position="349"/>
    </location>
</feature>
<organism evidence="3 4">
    <name type="scientific">Candidatus Viadribacter manganicus</name>
    <dbReference type="NCBI Taxonomy" id="1759059"/>
    <lineage>
        <taxon>Bacteria</taxon>
        <taxon>Pseudomonadati</taxon>
        <taxon>Pseudomonadota</taxon>
        <taxon>Alphaproteobacteria</taxon>
        <taxon>Hyphomonadales</taxon>
        <taxon>Hyphomonadaceae</taxon>
        <taxon>Candidatus Viadribacter</taxon>
    </lineage>
</organism>
<evidence type="ECO:0000313" key="3">
    <source>
        <dbReference type="EMBL" id="ANP44712.1"/>
    </source>
</evidence>
<feature type="transmembrane region" description="Helical" evidence="1">
    <location>
        <begin position="204"/>
        <end position="220"/>
    </location>
</feature>
<proteinExistence type="predicted"/>
<dbReference type="Proteomes" id="UP000092498">
    <property type="component" value="Chromosome"/>
</dbReference>
<dbReference type="KEGG" id="cbot:ATE48_01630"/>
<keyword evidence="1" id="KW-1133">Transmembrane helix</keyword>
<feature type="transmembrane region" description="Helical" evidence="1">
    <location>
        <begin position="265"/>
        <end position="284"/>
    </location>
</feature>
<evidence type="ECO:0000313" key="4">
    <source>
        <dbReference type="Proteomes" id="UP000092498"/>
    </source>
</evidence>
<feature type="transmembrane region" description="Helical" evidence="1">
    <location>
        <begin position="88"/>
        <end position="109"/>
    </location>
</feature>
<gene>
    <name evidence="3" type="ORF">ATE48_01630</name>
</gene>
<feature type="transmembrane region" description="Helical" evidence="1">
    <location>
        <begin position="46"/>
        <end position="67"/>
    </location>
</feature>
<feature type="transmembrane region" description="Helical" evidence="1">
    <location>
        <begin position="232"/>
        <end position="253"/>
    </location>
</feature>
<dbReference type="Pfam" id="PF01757">
    <property type="entry name" value="Acyl_transf_3"/>
    <property type="match status" value="1"/>
</dbReference>
<keyword evidence="4" id="KW-1185">Reference proteome</keyword>
<dbReference type="AlphaFoldDB" id="A0A1B1ADT6"/>
<dbReference type="EMBL" id="CP013244">
    <property type="protein sequence ID" value="ANP44712.1"/>
    <property type="molecule type" value="Genomic_DNA"/>
</dbReference>